<gene>
    <name evidence="1" type="ORF">GCM10007424_15150</name>
</gene>
<evidence type="ECO:0000313" key="1">
    <source>
        <dbReference type="EMBL" id="GGB76123.1"/>
    </source>
</evidence>
<proteinExistence type="predicted"/>
<name>A0ABQ1JS01_9FLAO</name>
<dbReference type="Proteomes" id="UP000615760">
    <property type="component" value="Unassembled WGS sequence"/>
</dbReference>
<reference evidence="2" key="1">
    <citation type="journal article" date="2019" name="Int. J. Syst. Evol. Microbiol.">
        <title>The Global Catalogue of Microorganisms (GCM) 10K type strain sequencing project: providing services to taxonomists for standard genome sequencing and annotation.</title>
        <authorList>
            <consortium name="The Broad Institute Genomics Platform"/>
            <consortium name="The Broad Institute Genome Sequencing Center for Infectious Disease"/>
            <person name="Wu L."/>
            <person name="Ma J."/>
        </authorList>
    </citation>
    <scope>NUCLEOTIDE SEQUENCE [LARGE SCALE GENOMIC DNA]</scope>
    <source>
        <strain evidence="2">CGMCC 1.15461</strain>
    </source>
</reference>
<keyword evidence="2" id="KW-1185">Reference proteome</keyword>
<sequence length="224" mass="25617">MVLKEDGTGTMHMEMDGSMLMMMAGDKMEKEGEGPTKIDSIISFGELFKEKKDSIAQLPKDKQELIKNLEKWDMHMLMDTETKEMIIGMETSFDDVSGLENTLNAFSELKKLNDKEGAPAQGPGLGVGNENTEVKYFYNGKTFKKEVIYNKPETDEEEDDSMEMYKQMFAESTYVVDYTFPKRIKSVSNKDAVISADRKNVVITYSFMEYIENPEILSMTIKFE</sequence>
<evidence type="ECO:0000313" key="2">
    <source>
        <dbReference type="Proteomes" id="UP000615760"/>
    </source>
</evidence>
<dbReference type="EMBL" id="BMJE01000003">
    <property type="protein sequence ID" value="GGB76123.1"/>
    <property type="molecule type" value="Genomic_DNA"/>
</dbReference>
<evidence type="ECO:0008006" key="3">
    <source>
        <dbReference type="Google" id="ProtNLM"/>
    </source>
</evidence>
<comment type="caution">
    <text evidence="1">The sequence shown here is derived from an EMBL/GenBank/DDBJ whole genome shotgun (WGS) entry which is preliminary data.</text>
</comment>
<protein>
    <recommendedName>
        <fullName evidence="3">DUF4412 domain-containing protein</fullName>
    </recommendedName>
</protein>
<organism evidence="1 2">
    <name type="scientific">Flavobacterium suaedae</name>
    <dbReference type="NCBI Taxonomy" id="1767027"/>
    <lineage>
        <taxon>Bacteria</taxon>
        <taxon>Pseudomonadati</taxon>
        <taxon>Bacteroidota</taxon>
        <taxon>Flavobacteriia</taxon>
        <taxon>Flavobacteriales</taxon>
        <taxon>Flavobacteriaceae</taxon>
        <taxon>Flavobacterium</taxon>
    </lineage>
</organism>
<accession>A0ABQ1JS01</accession>